<dbReference type="InterPro" id="IPR004101">
    <property type="entry name" value="Mur_ligase_C"/>
</dbReference>
<dbReference type="InterPro" id="IPR036615">
    <property type="entry name" value="Mur_ligase_C_dom_sf"/>
</dbReference>
<dbReference type="UniPathway" id="UPA00219"/>
<feature type="domain" description="Mur ligase N-terminal catalytic" evidence="15">
    <location>
        <begin position="8"/>
        <end position="108"/>
    </location>
</feature>
<keyword evidence="8" id="KW-0067">ATP-binding</keyword>
<sequence>MIKTTKSIFFIGIKGAAMSNLAVIFKKMGKTVSGCDTDEEFITDTILHSYHIPNLVGFSENILPKHVDLVVYSAAHNGKDNPIAIEALKRGVSIVSQGKLQNEILKGFKTSIAVSGCHGKTTTSSLLAYTLGKLGKKPSYMIGVPHFNGLPGGMYEGNDYFVIEADEYGVNPPLDKTPKLLLLNPTHIICTNIDFDHPDVYKDITETKETFKTFFDHKRLYLCIDDPQIKSVMGSLDKKQHLTYGFSKEADLQIQNPVVNETQSSFNLIYKGAPLGLFTISLFGEKNISNAAGVILSLLDLGLNSEEIKKAIKNFSSVKRRNELIYHQNDIYLFDDYGHHPAEIAATISAARARFKNRRIILLFQPHTFSRTLSLKADFAVSLATSDYCLVAPIFPSAREKKEKFKVTSYDIEKEANKKGVFHVKACDSKEYILNKLDKYLKKKDIVFTVGAGDIYKLHGDIIKIMNRHAQNT</sequence>
<keyword evidence="12" id="KW-0961">Cell wall biogenesis/degradation</keyword>
<dbReference type="EC" id="6.3.2.8" evidence="3 14"/>
<evidence type="ECO:0000256" key="8">
    <source>
        <dbReference type="ARBA" id="ARBA00022840"/>
    </source>
</evidence>
<dbReference type="Gene3D" id="3.90.190.20">
    <property type="entry name" value="Mur ligase, C-terminal domain"/>
    <property type="match status" value="1"/>
</dbReference>
<keyword evidence="11" id="KW-0131">Cell cycle</keyword>
<dbReference type="GO" id="GO:0051301">
    <property type="term" value="P:cell division"/>
    <property type="evidence" value="ECO:0007669"/>
    <property type="project" value="UniProtKB-KW"/>
</dbReference>
<evidence type="ECO:0000256" key="2">
    <source>
        <dbReference type="ARBA" id="ARBA00004752"/>
    </source>
</evidence>
<evidence type="ECO:0000256" key="5">
    <source>
        <dbReference type="ARBA" id="ARBA00022598"/>
    </source>
</evidence>
<dbReference type="GO" id="GO:0071555">
    <property type="term" value="P:cell wall organization"/>
    <property type="evidence" value="ECO:0007669"/>
    <property type="project" value="UniProtKB-KW"/>
</dbReference>
<evidence type="ECO:0000259" key="17">
    <source>
        <dbReference type="Pfam" id="PF08245"/>
    </source>
</evidence>
<dbReference type="GO" id="GO:0005737">
    <property type="term" value="C:cytoplasm"/>
    <property type="evidence" value="ECO:0007669"/>
    <property type="project" value="UniProtKB-SubCell"/>
</dbReference>
<dbReference type="GO" id="GO:0008763">
    <property type="term" value="F:UDP-N-acetylmuramate-L-alanine ligase activity"/>
    <property type="evidence" value="ECO:0007669"/>
    <property type="project" value="UniProtKB-UniRule"/>
</dbReference>
<accession>A0A1F7L061</accession>
<dbReference type="Gene3D" id="3.40.1190.10">
    <property type="entry name" value="Mur-like, catalytic domain"/>
    <property type="match status" value="1"/>
</dbReference>
<comment type="pathway">
    <text evidence="2">Cell wall biogenesis; peptidoglycan biosynthesis.</text>
</comment>
<dbReference type="InterPro" id="IPR005758">
    <property type="entry name" value="UDP-N-AcMur_Ala_ligase_MurC"/>
</dbReference>
<dbReference type="Proteomes" id="UP000177050">
    <property type="component" value="Unassembled WGS sequence"/>
</dbReference>
<dbReference type="SUPFAM" id="SSF51984">
    <property type="entry name" value="MurCD N-terminal domain"/>
    <property type="match status" value="1"/>
</dbReference>
<evidence type="ECO:0000256" key="4">
    <source>
        <dbReference type="ARBA" id="ARBA00022490"/>
    </source>
</evidence>
<keyword evidence="6" id="KW-0132">Cell division</keyword>
<reference evidence="18 19" key="1">
    <citation type="journal article" date="2016" name="Nat. Commun.">
        <title>Thousands of microbial genomes shed light on interconnected biogeochemical processes in an aquifer system.</title>
        <authorList>
            <person name="Anantharaman K."/>
            <person name="Brown C.T."/>
            <person name="Hug L.A."/>
            <person name="Sharon I."/>
            <person name="Castelle C.J."/>
            <person name="Probst A.J."/>
            <person name="Thomas B.C."/>
            <person name="Singh A."/>
            <person name="Wilkins M.J."/>
            <person name="Karaoz U."/>
            <person name="Brodie E.L."/>
            <person name="Williams K.H."/>
            <person name="Hubbard S.S."/>
            <person name="Banfield J.F."/>
        </authorList>
    </citation>
    <scope>NUCLEOTIDE SEQUENCE [LARGE SCALE GENOMIC DNA]</scope>
</reference>
<evidence type="ECO:0000259" key="16">
    <source>
        <dbReference type="Pfam" id="PF02875"/>
    </source>
</evidence>
<dbReference type="CDD" id="cd01983">
    <property type="entry name" value="SIMIBI"/>
    <property type="match status" value="1"/>
</dbReference>
<dbReference type="Pfam" id="PF02875">
    <property type="entry name" value="Mur_ligase_C"/>
    <property type="match status" value="1"/>
</dbReference>
<comment type="subcellular location">
    <subcellularLocation>
        <location evidence="1">Cytoplasm</location>
    </subcellularLocation>
</comment>
<proteinExistence type="predicted"/>
<dbReference type="InterPro" id="IPR036565">
    <property type="entry name" value="Mur-like_cat_sf"/>
</dbReference>
<keyword evidence="10" id="KW-0573">Peptidoglycan synthesis</keyword>
<feature type="domain" description="Mur ligase C-terminal" evidence="16">
    <location>
        <begin position="320"/>
        <end position="453"/>
    </location>
</feature>
<dbReference type="InterPro" id="IPR050061">
    <property type="entry name" value="MurCDEF_pg_biosynth"/>
</dbReference>
<dbReference type="Gene3D" id="3.40.50.720">
    <property type="entry name" value="NAD(P)-binding Rossmann-like Domain"/>
    <property type="match status" value="1"/>
</dbReference>
<dbReference type="PANTHER" id="PTHR43445:SF3">
    <property type="entry name" value="UDP-N-ACETYLMURAMATE--L-ALANINE LIGASE"/>
    <property type="match status" value="1"/>
</dbReference>
<evidence type="ECO:0000256" key="1">
    <source>
        <dbReference type="ARBA" id="ARBA00004496"/>
    </source>
</evidence>
<evidence type="ECO:0000313" key="18">
    <source>
        <dbReference type="EMBL" id="OGK73520.1"/>
    </source>
</evidence>
<evidence type="ECO:0000313" key="19">
    <source>
        <dbReference type="Proteomes" id="UP000177050"/>
    </source>
</evidence>
<evidence type="ECO:0000256" key="9">
    <source>
        <dbReference type="ARBA" id="ARBA00022960"/>
    </source>
</evidence>
<dbReference type="PANTHER" id="PTHR43445">
    <property type="entry name" value="UDP-N-ACETYLMURAMATE--L-ALANINE LIGASE-RELATED"/>
    <property type="match status" value="1"/>
</dbReference>
<dbReference type="Pfam" id="PF08245">
    <property type="entry name" value="Mur_ligase_M"/>
    <property type="match status" value="1"/>
</dbReference>
<evidence type="ECO:0000256" key="13">
    <source>
        <dbReference type="ARBA" id="ARBA00047833"/>
    </source>
</evidence>
<feature type="domain" description="Mur ligase central" evidence="17">
    <location>
        <begin position="114"/>
        <end position="296"/>
    </location>
</feature>
<dbReference type="GO" id="GO:0009252">
    <property type="term" value="P:peptidoglycan biosynthetic process"/>
    <property type="evidence" value="ECO:0007669"/>
    <property type="project" value="UniProtKB-UniRule"/>
</dbReference>
<evidence type="ECO:0000256" key="11">
    <source>
        <dbReference type="ARBA" id="ARBA00023306"/>
    </source>
</evidence>
<keyword evidence="7" id="KW-0547">Nucleotide-binding</keyword>
<evidence type="ECO:0000256" key="6">
    <source>
        <dbReference type="ARBA" id="ARBA00022618"/>
    </source>
</evidence>
<keyword evidence="4" id="KW-0963">Cytoplasm</keyword>
<dbReference type="GO" id="GO:0008360">
    <property type="term" value="P:regulation of cell shape"/>
    <property type="evidence" value="ECO:0007669"/>
    <property type="project" value="UniProtKB-KW"/>
</dbReference>
<keyword evidence="9" id="KW-0133">Cell shape</keyword>
<evidence type="ECO:0000256" key="3">
    <source>
        <dbReference type="ARBA" id="ARBA00012211"/>
    </source>
</evidence>
<gene>
    <name evidence="18" type="ORF">A3K52_01870</name>
</gene>
<dbReference type="NCBIfam" id="TIGR01082">
    <property type="entry name" value="murC"/>
    <property type="match status" value="1"/>
</dbReference>
<comment type="caution">
    <text evidence="18">The sequence shown here is derived from an EMBL/GenBank/DDBJ whole genome shotgun (WGS) entry which is preliminary data.</text>
</comment>
<keyword evidence="5 18" id="KW-0436">Ligase</keyword>
<dbReference type="SUPFAM" id="SSF53244">
    <property type="entry name" value="MurD-like peptide ligases, peptide-binding domain"/>
    <property type="match status" value="1"/>
</dbReference>
<evidence type="ECO:0000256" key="12">
    <source>
        <dbReference type="ARBA" id="ARBA00023316"/>
    </source>
</evidence>
<organism evidence="18 19">
    <name type="scientific">Candidatus Roizmanbacteria bacterium RIFOXYD1_FULL_38_12</name>
    <dbReference type="NCBI Taxonomy" id="1802093"/>
    <lineage>
        <taxon>Bacteria</taxon>
        <taxon>Candidatus Roizmaniibacteriota</taxon>
    </lineage>
</organism>
<dbReference type="Pfam" id="PF01225">
    <property type="entry name" value="Mur_ligase"/>
    <property type="match status" value="1"/>
</dbReference>
<dbReference type="GO" id="GO:0005524">
    <property type="term" value="F:ATP binding"/>
    <property type="evidence" value="ECO:0007669"/>
    <property type="project" value="UniProtKB-KW"/>
</dbReference>
<evidence type="ECO:0000256" key="7">
    <source>
        <dbReference type="ARBA" id="ARBA00022741"/>
    </source>
</evidence>
<name>A0A1F7L061_9BACT</name>
<dbReference type="InterPro" id="IPR000713">
    <property type="entry name" value="Mur_ligase_N"/>
</dbReference>
<dbReference type="EMBL" id="MGBR01000001">
    <property type="protein sequence ID" value="OGK73520.1"/>
    <property type="molecule type" value="Genomic_DNA"/>
</dbReference>
<evidence type="ECO:0000256" key="10">
    <source>
        <dbReference type="ARBA" id="ARBA00022984"/>
    </source>
</evidence>
<protein>
    <recommendedName>
        <fullName evidence="3 14">UDP-N-acetylmuramate--L-alanine ligase</fullName>
        <ecNumber evidence="3 14">6.3.2.8</ecNumber>
    </recommendedName>
</protein>
<evidence type="ECO:0000259" key="15">
    <source>
        <dbReference type="Pfam" id="PF01225"/>
    </source>
</evidence>
<evidence type="ECO:0000256" key="14">
    <source>
        <dbReference type="NCBIfam" id="TIGR01082"/>
    </source>
</evidence>
<dbReference type="InterPro" id="IPR013221">
    <property type="entry name" value="Mur_ligase_cen"/>
</dbReference>
<dbReference type="AlphaFoldDB" id="A0A1F7L061"/>
<comment type="catalytic activity">
    <reaction evidence="13">
        <text>UDP-N-acetyl-alpha-D-muramate + L-alanine + ATP = UDP-N-acetyl-alpha-D-muramoyl-L-alanine + ADP + phosphate + H(+)</text>
        <dbReference type="Rhea" id="RHEA:23372"/>
        <dbReference type="ChEBI" id="CHEBI:15378"/>
        <dbReference type="ChEBI" id="CHEBI:30616"/>
        <dbReference type="ChEBI" id="CHEBI:43474"/>
        <dbReference type="ChEBI" id="CHEBI:57972"/>
        <dbReference type="ChEBI" id="CHEBI:70757"/>
        <dbReference type="ChEBI" id="CHEBI:83898"/>
        <dbReference type="ChEBI" id="CHEBI:456216"/>
        <dbReference type="EC" id="6.3.2.8"/>
    </reaction>
</comment>
<dbReference type="SUPFAM" id="SSF53623">
    <property type="entry name" value="MurD-like peptide ligases, catalytic domain"/>
    <property type="match status" value="1"/>
</dbReference>